<evidence type="ECO:0000259" key="2">
    <source>
        <dbReference type="Pfam" id="PF08450"/>
    </source>
</evidence>
<keyword evidence="4" id="KW-1185">Reference proteome</keyword>
<reference evidence="3 4" key="1">
    <citation type="submission" date="2020-03" db="EMBL/GenBank/DDBJ databases">
        <title>Genomic Encyclopedia of Type Strains, Phase IV (KMG-IV): sequencing the most valuable type-strain genomes for metagenomic binning, comparative biology and taxonomic classification.</title>
        <authorList>
            <person name="Goeker M."/>
        </authorList>
    </citation>
    <scope>NUCLEOTIDE SEQUENCE [LARGE SCALE GENOMIC DNA]</scope>
    <source>
        <strain evidence="3 4">DSM 101599</strain>
    </source>
</reference>
<accession>A0ABX0U8J1</accession>
<dbReference type="InterPro" id="IPR051262">
    <property type="entry name" value="SMP-30/CGR1_Lactonase"/>
</dbReference>
<dbReference type="InterPro" id="IPR011042">
    <property type="entry name" value="6-blade_b-propeller_TolB-like"/>
</dbReference>
<evidence type="ECO:0000313" key="3">
    <source>
        <dbReference type="EMBL" id="NIJ44508.1"/>
    </source>
</evidence>
<dbReference type="EMBL" id="JAASQL010000001">
    <property type="protein sequence ID" value="NIJ44508.1"/>
    <property type="molecule type" value="Genomic_DNA"/>
</dbReference>
<dbReference type="RefSeq" id="WP_167184624.1">
    <property type="nucleotide sequence ID" value="NZ_JAASQL010000001.1"/>
</dbReference>
<dbReference type="PRINTS" id="PR01790">
    <property type="entry name" value="SMP30FAMILY"/>
</dbReference>
<protein>
    <submittedName>
        <fullName evidence="3">Sugar lactone lactonase YvrE</fullName>
    </submittedName>
</protein>
<sequence>MRYRKEFVIFLVICVHSLFAQKQEYATIGYLESFGTAFDKIVPLNSKIEIISKGHVWTEGPVWIPVLNALLFSDVPKNIAYKWTEKEGTVPFLYPSGFTGNPDSKRVKGSNGMFLNNKGLLILCQTGDRKIASLEISKELKQSNFKTITDNFKGKKYNSTNDLVVDSKGNIYFTDPNFGLNLKNKEIKFSGVYKVNVAGNVTLITSKYPTPNGIILSPDEKTLYISNSKPAKLIAIDLLKEGAFAKERILFDAEDLWKKSIAKQRPDGMAIHKSGTIFMTGPDGVLLISPKGKHLGTIKTDRKTSNCTFNKEQSILYITCDDFVLRIALN</sequence>
<dbReference type="PANTHER" id="PTHR47572">
    <property type="entry name" value="LIPOPROTEIN-RELATED"/>
    <property type="match status" value="1"/>
</dbReference>
<evidence type="ECO:0000313" key="4">
    <source>
        <dbReference type="Proteomes" id="UP000745859"/>
    </source>
</evidence>
<feature type="domain" description="SMP-30/Gluconolactonase/LRE-like region" evidence="2">
    <location>
        <begin position="57"/>
        <end position="319"/>
    </location>
</feature>
<proteinExistence type="predicted"/>
<keyword evidence="1" id="KW-0378">Hydrolase</keyword>
<comment type="caution">
    <text evidence="3">The sequence shown here is derived from an EMBL/GenBank/DDBJ whole genome shotgun (WGS) entry which is preliminary data.</text>
</comment>
<dbReference type="Pfam" id="PF08450">
    <property type="entry name" value="SGL"/>
    <property type="match status" value="1"/>
</dbReference>
<gene>
    <name evidence="3" type="ORF">FHR24_000947</name>
</gene>
<organism evidence="3 4">
    <name type="scientific">Wenyingzhuangia heitensis</name>
    <dbReference type="NCBI Taxonomy" id="1487859"/>
    <lineage>
        <taxon>Bacteria</taxon>
        <taxon>Pseudomonadati</taxon>
        <taxon>Bacteroidota</taxon>
        <taxon>Flavobacteriia</taxon>
        <taxon>Flavobacteriales</taxon>
        <taxon>Flavobacteriaceae</taxon>
        <taxon>Wenyingzhuangia</taxon>
    </lineage>
</organism>
<dbReference type="Gene3D" id="2.120.10.30">
    <property type="entry name" value="TolB, C-terminal domain"/>
    <property type="match status" value="1"/>
</dbReference>
<dbReference type="Proteomes" id="UP000745859">
    <property type="component" value="Unassembled WGS sequence"/>
</dbReference>
<dbReference type="PANTHER" id="PTHR47572:SF4">
    <property type="entry name" value="LACTONASE DRP35"/>
    <property type="match status" value="1"/>
</dbReference>
<name>A0ABX0U8J1_9FLAO</name>
<dbReference type="InterPro" id="IPR005511">
    <property type="entry name" value="SMP-30"/>
</dbReference>
<evidence type="ECO:0000256" key="1">
    <source>
        <dbReference type="ARBA" id="ARBA00022801"/>
    </source>
</evidence>
<dbReference type="InterPro" id="IPR013658">
    <property type="entry name" value="SGL"/>
</dbReference>
<dbReference type="SUPFAM" id="SSF63829">
    <property type="entry name" value="Calcium-dependent phosphotriesterase"/>
    <property type="match status" value="1"/>
</dbReference>